<evidence type="ECO:0000256" key="1">
    <source>
        <dbReference type="ARBA" id="ARBA00022468"/>
    </source>
</evidence>
<evidence type="ECO:0000256" key="2">
    <source>
        <dbReference type="ARBA" id="ARBA00022723"/>
    </source>
</evidence>
<dbReference type="SUPFAM" id="SSF57863">
    <property type="entry name" value="ArfGap/RecO-like zinc finger"/>
    <property type="match status" value="1"/>
</dbReference>
<dbReference type="GO" id="GO:0005096">
    <property type="term" value="F:GTPase activator activity"/>
    <property type="evidence" value="ECO:0007669"/>
    <property type="project" value="UniProtKB-KW"/>
</dbReference>
<dbReference type="FunFam" id="1.25.40.20:FF:000013">
    <property type="entry name" value="ARF GTPase-activating protein GIT1 isoform 1"/>
    <property type="match status" value="1"/>
</dbReference>
<feature type="region of interest" description="Disordered" evidence="10">
    <location>
        <begin position="553"/>
        <end position="597"/>
    </location>
</feature>
<dbReference type="PROSITE" id="PS50115">
    <property type="entry name" value="ARFGAP"/>
    <property type="match status" value="1"/>
</dbReference>
<dbReference type="InterPro" id="IPR002110">
    <property type="entry name" value="Ankyrin_rpt"/>
</dbReference>
<accession>A0A7R9P2R7</accession>
<dbReference type="GO" id="GO:0032012">
    <property type="term" value="P:regulation of ARF protein signal transduction"/>
    <property type="evidence" value="ECO:0007669"/>
    <property type="project" value="InterPro"/>
</dbReference>
<dbReference type="InterPro" id="IPR022018">
    <property type="entry name" value="GIT1_C"/>
</dbReference>
<dbReference type="Pfam" id="PF12205">
    <property type="entry name" value="GIT1_C"/>
    <property type="match status" value="1"/>
</dbReference>
<dbReference type="GO" id="GO:0007420">
    <property type="term" value="P:brain development"/>
    <property type="evidence" value="ECO:0007669"/>
    <property type="project" value="InterPro"/>
</dbReference>
<dbReference type="SMART" id="SM00105">
    <property type="entry name" value="ArfGap"/>
    <property type="match status" value="1"/>
</dbReference>
<keyword evidence="2" id="KW-0479">Metal-binding</keyword>
<evidence type="ECO:0000256" key="10">
    <source>
        <dbReference type="SAM" id="MobiDB-lite"/>
    </source>
</evidence>
<dbReference type="PANTHER" id="PTHR46097">
    <property type="entry name" value="G PROTEIN-COUPLED RECEPTOR KINASE INTERACTING ARFGAP"/>
    <property type="match status" value="1"/>
</dbReference>
<dbReference type="InterPro" id="IPR047161">
    <property type="entry name" value="GIT-like"/>
</dbReference>
<dbReference type="Gene3D" id="1.25.40.20">
    <property type="entry name" value="Ankyrin repeat-containing domain"/>
    <property type="match status" value="1"/>
</dbReference>
<evidence type="ECO:0000256" key="9">
    <source>
        <dbReference type="SAM" id="Coils"/>
    </source>
</evidence>
<evidence type="ECO:0000256" key="3">
    <source>
        <dbReference type="ARBA" id="ARBA00022737"/>
    </source>
</evidence>
<feature type="region of interest" description="Disordered" evidence="10">
    <location>
        <begin position="403"/>
        <end position="425"/>
    </location>
</feature>
<evidence type="ECO:0000256" key="8">
    <source>
        <dbReference type="PROSITE-ProRule" id="PRU00288"/>
    </source>
</evidence>
<sequence length="782" mass="87216">MSISMSKGKLRCVTEVCADCSSLDPSWASINKGVLLCDECCSIHRSLGRHISQIKSLKKGSWSPTLLQMVHTLNNHGVNNIWEHFLLDPSHSKSGRRKPQPKDPIHPVKADFIRAKHQMLLYAFRAGKDDTLISEDDLSRQLHSSVRTPNLETSLRLLVQGADPNYFHEEKGTTPLHVAAKAGQALQAELLVVNGADPGALNIQGKTPADIARSVGHKDLADRLVECVHELTDRLAYYLCSRKPDHQNGQHFIVPELSDSLDLTELAKAARKKLQRLPNPLFEELAMDVYDEVDRREIESVWLSIQQMASNTNLERSTVPFLPVNPEFSSTRNQGRQKLARFNARELASLIIDILSDAKRRQLPTTSSLILPQAISHLQAVPKEADYGGQYCMLDTKEMSSSKPLKSHLQSVASTQQRKSEISDDEPLYDCVASDDDYLTPEEIARLAQQLTAKTNEERKNSERKPPDSIKGAESSILMFQNGPVDEIKQKMASRTQVTSGALSVMEENFKKQLAASEKEIDDLKTEVRVLQTTVENLARENTELRGYIQRAGLALPPPSTPSSSPSPLPNGHEIESEPERVPEVKSSKIPGQRPASMFEPREGLLHRGVGQPPHYVSASSNMTKWDKKRDPVGSEYDSPSNLIRPVVTQSLYHCSSPVPEEVVRRTDQVTKRIQELWASMQEPNRRDAFVPCAEKIKEAVTELTAIFPQNPGDDNIRSALISLTGSTARLQTECAGLQYSTRETLHSSERTFFLQQVRSCAYDIAKATKQLVTKYGVLSHS</sequence>
<feature type="repeat" description="ANK" evidence="7">
    <location>
        <begin position="171"/>
        <end position="203"/>
    </location>
</feature>
<dbReference type="Pfam" id="PF12796">
    <property type="entry name" value="Ank_2"/>
    <property type="match status" value="1"/>
</dbReference>
<dbReference type="SMART" id="SM00555">
    <property type="entry name" value="GIT"/>
    <property type="match status" value="2"/>
</dbReference>
<feature type="compositionally biased region" description="Basic and acidic residues" evidence="10">
    <location>
        <begin position="455"/>
        <end position="468"/>
    </location>
</feature>
<feature type="coiled-coil region" evidence="9">
    <location>
        <begin position="507"/>
        <end position="541"/>
    </location>
</feature>
<evidence type="ECO:0000259" key="11">
    <source>
        <dbReference type="PROSITE" id="PS50115"/>
    </source>
</evidence>
<evidence type="ECO:0000256" key="5">
    <source>
        <dbReference type="ARBA" id="ARBA00022833"/>
    </source>
</evidence>
<name>A0A7R9P2R7_TIMCA</name>
<reference evidence="12" key="1">
    <citation type="submission" date="2020-11" db="EMBL/GenBank/DDBJ databases">
        <authorList>
            <person name="Tran Van P."/>
        </authorList>
    </citation>
    <scope>NUCLEOTIDE SEQUENCE</scope>
</reference>
<feature type="compositionally biased region" description="Basic and acidic residues" evidence="10">
    <location>
        <begin position="573"/>
        <end position="587"/>
    </location>
</feature>
<proteinExistence type="predicted"/>
<dbReference type="PANTHER" id="PTHR46097:SF3">
    <property type="entry name" value="ARF GTPASE-ACTIVATING PROTEIN GIT"/>
    <property type="match status" value="1"/>
</dbReference>
<feature type="compositionally biased region" description="Pro residues" evidence="10">
    <location>
        <begin position="556"/>
        <end position="569"/>
    </location>
</feature>
<keyword evidence="4 8" id="KW-0863">Zinc-finger</keyword>
<dbReference type="InterPro" id="IPR037278">
    <property type="entry name" value="ARFGAP/RecO"/>
</dbReference>
<gene>
    <name evidence="12" type="ORF">TCMB3V08_LOCUS660</name>
</gene>
<feature type="compositionally biased region" description="Polar residues" evidence="10">
    <location>
        <begin position="403"/>
        <end position="417"/>
    </location>
</feature>
<feature type="region of interest" description="Disordered" evidence="10">
    <location>
        <begin position="451"/>
        <end position="475"/>
    </location>
</feature>
<evidence type="ECO:0000256" key="4">
    <source>
        <dbReference type="ARBA" id="ARBA00022771"/>
    </source>
</evidence>
<feature type="region of interest" description="Disordered" evidence="10">
    <location>
        <begin position="614"/>
        <end position="641"/>
    </location>
</feature>
<keyword evidence="5" id="KW-0862">Zinc</keyword>
<evidence type="ECO:0000256" key="6">
    <source>
        <dbReference type="ARBA" id="ARBA00023043"/>
    </source>
</evidence>
<dbReference type="InterPro" id="IPR038508">
    <property type="entry name" value="ArfGAP_dom_sf"/>
</dbReference>
<dbReference type="PROSITE" id="PS50297">
    <property type="entry name" value="ANK_REP_REGION"/>
    <property type="match status" value="1"/>
</dbReference>
<evidence type="ECO:0000313" key="12">
    <source>
        <dbReference type="EMBL" id="CAD7567883.1"/>
    </source>
</evidence>
<dbReference type="GO" id="GO:0031267">
    <property type="term" value="F:small GTPase binding"/>
    <property type="evidence" value="ECO:0007669"/>
    <property type="project" value="TreeGrafter"/>
</dbReference>
<keyword evidence="9" id="KW-0175">Coiled coil</keyword>
<organism evidence="12">
    <name type="scientific">Timema californicum</name>
    <name type="common">California timema</name>
    <name type="synonym">Walking stick</name>
    <dbReference type="NCBI Taxonomy" id="61474"/>
    <lineage>
        <taxon>Eukaryota</taxon>
        <taxon>Metazoa</taxon>
        <taxon>Ecdysozoa</taxon>
        <taxon>Arthropoda</taxon>
        <taxon>Hexapoda</taxon>
        <taxon>Insecta</taxon>
        <taxon>Pterygota</taxon>
        <taxon>Neoptera</taxon>
        <taxon>Polyneoptera</taxon>
        <taxon>Phasmatodea</taxon>
        <taxon>Timematodea</taxon>
        <taxon>Timematoidea</taxon>
        <taxon>Timematidae</taxon>
        <taxon>Timema</taxon>
    </lineage>
</organism>
<dbReference type="SUPFAM" id="SSF48403">
    <property type="entry name" value="Ankyrin repeat"/>
    <property type="match status" value="1"/>
</dbReference>
<dbReference type="AlphaFoldDB" id="A0A7R9P2R7"/>
<keyword evidence="3" id="KW-0677">Repeat</keyword>
<dbReference type="GO" id="GO:0036465">
    <property type="term" value="P:synaptic vesicle recycling"/>
    <property type="evidence" value="ECO:0007669"/>
    <property type="project" value="TreeGrafter"/>
</dbReference>
<dbReference type="SMART" id="SM00248">
    <property type="entry name" value="ANK"/>
    <property type="match status" value="3"/>
</dbReference>
<keyword evidence="6 7" id="KW-0040">ANK repeat</keyword>
<dbReference type="GO" id="GO:0008270">
    <property type="term" value="F:zinc ion binding"/>
    <property type="evidence" value="ECO:0007669"/>
    <property type="project" value="UniProtKB-KW"/>
</dbReference>
<dbReference type="CDD" id="cd08833">
    <property type="entry name" value="ArfGap_GIT"/>
    <property type="match status" value="1"/>
</dbReference>
<dbReference type="GO" id="GO:0098793">
    <property type="term" value="C:presynapse"/>
    <property type="evidence" value="ECO:0007669"/>
    <property type="project" value="GOC"/>
</dbReference>
<feature type="domain" description="Arf-GAP" evidence="11">
    <location>
        <begin position="1"/>
        <end position="130"/>
    </location>
</feature>
<protein>
    <submittedName>
        <fullName evidence="12">(California timema) hypothetical protein</fullName>
    </submittedName>
</protein>
<dbReference type="Gene3D" id="1.20.120.330">
    <property type="entry name" value="Nucleotidyltransferases domain 2"/>
    <property type="match status" value="1"/>
</dbReference>
<dbReference type="PRINTS" id="PR00405">
    <property type="entry name" value="REVINTRACTNG"/>
</dbReference>
<dbReference type="InterPro" id="IPR013724">
    <property type="entry name" value="GIT_SHD"/>
</dbReference>
<dbReference type="EMBL" id="OE179175">
    <property type="protein sequence ID" value="CAD7567883.1"/>
    <property type="molecule type" value="Genomic_DNA"/>
</dbReference>
<dbReference type="Gene3D" id="1.10.220.150">
    <property type="entry name" value="Arf GTPase activating protein"/>
    <property type="match status" value="1"/>
</dbReference>
<dbReference type="Pfam" id="PF01412">
    <property type="entry name" value="ArfGap"/>
    <property type="match status" value="1"/>
</dbReference>
<keyword evidence="1" id="KW-0343">GTPase activation</keyword>
<dbReference type="GO" id="GO:0008277">
    <property type="term" value="P:regulation of G protein-coupled receptor signaling pathway"/>
    <property type="evidence" value="ECO:0007669"/>
    <property type="project" value="TreeGrafter"/>
</dbReference>
<dbReference type="InterPro" id="IPR001164">
    <property type="entry name" value="ArfGAP_dom"/>
</dbReference>
<dbReference type="InterPro" id="IPR036770">
    <property type="entry name" value="Ankyrin_rpt-contain_sf"/>
</dbReference>
<dbReference type="Pfam" id="PF08518">
    <property type="entry name" value="GIT_SHD"/>
    <property type="match status" value="2"/>
</dbReference>
<evidence type="ECO:0000256" key="7">
    <source>
        <dbReference type="PROSITE-ProRule" id="PRU00023"/>
    </source>
</evidence>
<dbReference type="PROSITE" id="PS50088">
    <property type="entry name" value="ANK_REPEAT"/>
    <property type="match status" value="1"/>
</dbReference>